<evidence type="ECO:0000256" key="5">
    <source>
        <dbReference type="ARBA" id="ARBA00022729"/>
    </source>
</evidence>
<keyword evidence="5" id="KW-0732">Signal</keyword>
<dbReference type="Gene3D" id="3.40.50.10140">
    <property type="entry name" value="Toll/interleukin-1 receptor homology (TIR) domain"/>
    <property type="match status" value="1"/>
</dbReference>
<evidence type="ECO:0000256" key="1">
    <source>
        <dbReference type="ARBA" id="ARBA00004167"/>
    </source>
</evidence>
<dbReference type="PROSITE" id="PS50104">
    <property type="entry name" value="TIR"/>
    <property type="match status" value="1"/>
</dbReference>
<evidence type="ECO:0000313" key="13">
    <source>
        <dbReference type="Proteomes" id="UP000807504"/>
    </source>
</evidence>
<keyword evidence="6" id="KW-0677">Repeat</keyword>
<evidence type="ECO:0000256" key="7">
    <source>
        <dbReference type="ARBA" id="ARBA00022989"/>
    </source>
</evidence>
<dbReference type="Pfam" id="PF01582">
    <property type="entry name" value="TIR"/>
    <property type="match status" value="1"/>
</dbReference>
<keyword evidence="7" id="KW-1133">Transmembrane helix</keyword>
<evidence type="ECO:0000256" key="4">
    <source>
        <dbReference type="ARBA" id="ARBA00022692"/>
    </source>
</evidence>
<reference evidence="12" key="1">
    <citation type="journal article" date="2020" name="bioRxiv">
        <title>Chromosome-level reference genome of the European wasp spider Argiope bruennichi: a resource for studies on range expansion and evolutionary adaptation.</title>
        <authorList>
            <person name="Sheffer M.M."/>
            <person name="Hoppe A."/>
            <person name="Krehenwinkel H."/>
            <person name="Uhl G."/>
            <person name="Kuss A.W."/>
            <person name="Jensen L."/>
            <person name="Jensen C."/>
            <person name="Gillespie R.G."/>
            <person name="Hoff K.J."/>
            <person name="Prost S."/>
        </authorList>
    </citation>
    <scope>NUCLEOTIDE SEQUENCE</scope>
</reference>
<dbReference type="GO" id="GO:0038023">
    <property type="term" value="F:signaling receptor activity"/>
    <property type="evidence" value="ECO:0007669"/>
    <property type="project" value="TreeGrafter"/>
</dbReference>
<dbReference type="Proteomes" id="UP000807504">
    <property type="component" value="Unassembled WGS sequence"/>
</dbReference>
<dbReference type="Pfam" id="PF13855">
    <property type="entry name" value="LRR_8"/>
    <property type="match status" value="2"/>
</dbReference>
<comment type="similarity">
    <text evidence="2">Belongs to the Toll-like receptor family.</text>
</comment>
<sequence>MESAKRRRGNLYISTGENNYWHEPFYRQSSNRSNRRYFRTRNDNRHSQDSGNFMLCVVFVLFCLFSLNSGNLPHEADPSEDEPFPSSECETLLPECECDDYGGVAGLICQNVSNFDAFTKTLGDGSLFENETTYEITLSGTRILPRQFLKGLIVFRLYIDDPQTALMEDGAFEGVLRLKRFHVRISSIKEIPDFSPIRNSLMNLYMDNSLLTAVDGDQLKNLKLLETLSFVNNSIRYVAPDAFQGTENLIIFDMSNNFLQFLPPNLFDPMKKLKKAVLSNNYLMHVNQVFAVTHPRFIYLDHNNLTNLDAVLHRNMIQVETVQLSYNPFTNVTMNSFNGKLVRARFLYLDHCLIKEFNVKHYISLNNLSTLDLSFNFIEKVVNQTISFGKDVELDFTGNKITEFDAVLLYNVKRVYLDKNLMTTLGRTLQFSQMAQVQMADNRITSLEYEEFRGVHGIMVLDLQGNLISSIERETFTSIRKDLVYLDLSRNRIRKLNGCVQALSLLTSLNLTNNQIEGFEIGEFHGLNELTDLYLQGNRIKTLGYEVQGLTRLKNLVISYNRIRTIKGDQLPPSLQYVYVEGNPLWCDCQLLPFLQHLNSTKTLKTDVPLCSPSNDSLIESPARCPDGCRCFCTNSGGNHYISVDCSSIGLTQLPPLFSAANSSAPEHILDVNETRCGPDGQDSSGLANRAIWSLSDIDLCPTDIETYISVSIGVLSFFLVAAAMTIAWTRYELNIKVWLYAHGVTMVKERDIDRDKVFDAFISFSYKDQNLVIPDIINVIQKKMPNVRLCLHYRDFCIGDLIEENIVRAVQCSKRTVLVLSRNFLESEWCMFEFKAAHVQALKDRVNRIIIIKLGDLPKESEMPQDIQIYLKSTTYLTWGDKYFWDNLLYCLPTSSSPRPTTTVDMNGQKTKYPVLV</sequence>
<evidence type="ECO:0000256" key="6">
    <source>
        <dbReference type="ARBA" id="ARBA00022737"/>
    </source>
</evidence>
<name>A0A8T0FAS8_ARGBR</name>
<evidence type="ECO:0000259" key="11">
    <source>
        <dbReference type="PROSITE" id="PS50104"/>
    </source>
</evidence>
<organism evidence="12 13">
    <name type="scientific">Argiope bruennichi</name>
    <name type="common">Wasp spider</name>
    <name type="synonym">Aranea bruennichi</name>
    <dbReference type="NCBI Taxonomy" id="94029"/>
    <lineage>
        <taxon>Eukaryota</taxon>
        <taxon>Metazoa</taxon>
        <taxon>Ecdysozoa</taxon>
        <taxon>Arthropoda</taxon>
        <taxon>Chelicerata</taxon>
        <taxon>Arachnida</taxon>
        <taxon>Araneae</taxon>
        <taxon>Araneomorphae</taxon>
        <taxon>Entelegynae</taxon>
        <taxon>Araneoidea</taxon>
        <taxon>Araneidae</taxon>
        <taxon>Argiope</taxon>
    </lineage>
</organism>
<feature type="domain" description="TIR" evidence="11">
    <location>
        <begin position="757"/>
        <end position="893"/>
    </location>
</feature>
<evidence type="ECO:0000256" key="8">
    <source>
        <dbReference type="ARBA" id="ARBA00023136"/>
    </source>
</evidence>
<evidence type="ECO:0000256" key="9">
    <source>
        <dbReference type="ARBA" id="ARBA00023170"/>
    </source>
</evidence>
<dbReference type="SUPFAM" id="SSF52058">
    <property type="entry name" value="L domain-like"/>
    <property type="match status" value="2"/>
</dbReference>
<reference evidence="12" key="2">
    <citation type="submission" date="2020-06" db="EMBL/GenBank/DDBJ databases">
        <authorList>
            <person name="Sheffer M."/>
        </authorList>
    </citation>
    <scope>NUCLEOTIDE SEQUENCE</scope>
</reference>
<evidence type="ECO:0000256" key="10">
    <source>
        <dbReference type="ARBA" id="ARBA00023180"/>
    </source>
</evidence>
<dbReference type="SMART" id="SM00365">
    <property type="entry name" value="LRR_SD22"/>
    <property type="match status" value="5"/>
</dbReference>
<keyword evidence="3" id="KW-0433">Leucine-rich repeat</keyword>
<keyword evidence="13" id="KW-1185">Reference proteome</keyword>
<gene>
    <name evidence="12" type="ORF">HNY73_009809</name>
</gene>
<dbReference type="SMART" id="SM00369">
    <property type="entry name" value="LRR_TYP"/>
    <property type="match status" value="8"/>
</dbReference>
<dbReference type="SUPFAM" id="SSF52200">
    <property type="entry name" value="Toll/Interleukin receptor TIR domain"/>
    <property type="match status" value="1"/>
</dbReference>
<dbReference type="PANTHER" id="PTHR24365:SF541">
    <property type="entry name" value="PROTEIN TOLL-RELATED"/>
    <property type="match status" value="1"/>
</dbReference>
<dbReference type="AlphaFoldDB" id="A0A8T0FAS8"/>
<dbReference type="EMBL" id="JABXBU010000015">
    <property type="protein sequence ID" value="KAF8788286.1"/>
    <property type="molecule type" value="Genomic_DNA"/>
</dbReference>
<evidence type="ECO:0000256" key="2">
    <source>
        <dbReference type="ARBA" id="ARBA00009634"/>
    </source>
</evidence>
<dbReference type="InterPro" id="IPR032675">
    <property type="entry name" value="LRR_dom_sf"/>
</dbReference>
<dbReference type="GO" id="GO:0007165">
    <property type="term" value="P:signal transduction"/>
    <property type="evidence" value="ECO:0007669"/>
    <property type="project" value="InterPro"/>
</dbReference>
<dbReference type="InterPro" id="IPR000157">
    <property type="entry name" value="TIR_dom"/>
</dbReference>
<keyword evidence="10" id="KW-0325">Glycoprotein</keyword>
<protein>
    <submittedName>
        <fullName evidence="12">Protein toll like protein</fullName>
    </submittedName>
</protein>
<keyword evidence="9" id="KW-0675">Receptor</keyword>
<evidence type="ECO:0000313" key="12">
    <source>
        <dbReference type="EMBL" id="KAF8788286.1"/>
    </source>
</evidence>
<dbReference type="InterPro" id="IPR003591">
    <property type="entry name" value="Leu-rich_rpt_typical-subtyp"/>
</dbReference>
<accession>A0A8T0FAS8</accession>
<proteinExistence type="inferred from homology"/>
<keyword evidence="4" id="KW-0812">Transmembrane</keyword>
<keyword evidence="8" id="KW-0472">Membrane</keyword>
<evidence type="ECO:0000256" key="3">
    <source>
        <dbReference type="ARBA" id="ARBA00022614"/>
    </source>
</evidence>
<comment type="caution">
    <text evidence="12">The sequence shown here is derived from an EMBL/GenBank/DDBJ whole genome shotgun (WGS) entry which is preliminary data.</text>
</comment>
<dbReference type="GO" id="GO:0005886">
    <property type="term" value="C:plasma membrane"/>
    <property type="evidence" value="ECO:0007669"/>
    <property type="project" value="TreeGrafter"/>
</dbReference>
<dbReference type="Gene3D" id="3.80.10.10">
    <property type="entry name" value="Ribonuclease Inhibitor"/>
    <property type="match status" value="3"/>
</dbReference>
<dbReference type="InterPro" id="IPR035897">
    <property type="entry name" value="Toll_tir_struct_dom_sf"/>
</dbReference>
<dbReference type="InterPro" id="IPR001611">
    <property type="entry name" value="Leu-rich_rpt"/>
</dbReference>
<dbReference type="SMART" id="SM00255">
    <property type="entry name" value="TIR"/>
    <property type="match status" value="1"/>
</dbReference>
<comment type="subcellular location">
    <subcellularLocation>
        <location evidence="1">Membrane</location>
        <topology evidence="1">Single-pass membrane protein</topology>
    </subcellularLocation>
</comment>
<dbReference type="FunFam" id="3.40.50.10140:FF:000021">
    <property type="entry name" value="Toll receptor 13"/>
    <property type="match status" value="1"/>
</dbReference>
<dbReference type="PANTHER" id="PTHR24365">
    <property type="entry name" value="TOLL-LIKE RECEPTOR"/>
    <property type="match status" value="1"/>
</dbReference>